<evidence type="ECO:0000313" key="2">
    <source>
        <dbReference type="Proteomes" id="UP000584405"/>
    </source>
</evidence>
<proteinExistence type="predicted"/>
<dbReference type="EMBL" id="JACDRT010000009">
    <property type="protein sequence ID" value="MBA0159683.1"/>
    <property type="molecule type" value="Genomic_DNA"/>
</dbReference>
<protein>
    <recommendedName>
        <fullName evidence="3">Prophage protein</fullName>
    </recommendedName>
</protein>
<sequence>MSPYKRGDSAMNRQHLEVVTCVEHAKTANQQAEAVLSMWLDSLPNTEMGCAEANLVAAVLSLVNSSSNYLTKATEVSNA</sequence>
<gene>
    <name evidence="1" type="ORF">H0253_12620</name>
</gene>
<comment type="caution">
    <text evidence="1">The sequence shown here is derived from an EMBL/GenBank/DDBJ whole genome shotgun (WGS) entry which is preliminary data.</text>
</comment>
<dbReference type="RefSeq" id="WP_174877777.1">
    <property type="nucleotide sequence ID" value="NZ_CAKLHY010000051.1"/>
</dbReference>
<reference evidence="1 2" key="1">
    <citation type="submission" date="2020-07" db="EMBL/GenBank/DDBJ databases">
        <title>Updated taxonomy of Pectobacterium genus in the CIRM-CFBP bacterial collection: when new species reveal old endemic population.</title>
        <authorList>
            <person name="Pedron J."/>
            <person name="Barny M.A."/>
            <person name="Portier P."/>
        </authorList>
    </citation>
    <scope>NUCLEOTIDE SEQUENCE [LARGE SCALE GENOMIC DNA]</scope>
    <source>
        <strain evidence="1 2">CFBP5669</strain>
    </source>
</reference>
<dbReference type="Proteomes" id="UP000584405">
    <property type="component" value="Unassembled WGS sequence"/>
</dbReference>
<evidence type="ECO:0000313" key="1">
    <source>
        <dbReference type="EMBL" id="MBA0159683.1"/>
    </source>
</evidence>
<organism evidence="1 2">
    <name type="scientific">Pectobacterium versatile</name>
    <dbReference type="NCBI Taxonomy" id="2488639"/>
    <lineage>
        <taxon>Bacteria</taxon>
        <taxon>Pseudomonadati</taxon>
        <taxon>Pseudomonadota</taxon>
        <taxon>Gammaproteobacteria</taxon>
        <taxon>Enterobacterales</taxon>
        <taxon>Pectobacteriaceae</taxon>
        <taxon>Pectobacterium</taxon>
    </lineage>
</organism>
<accession>A0AAW3RQQ8</accession>
<name>A0AAW3RQQ8_9GAMM</name>
<dbReference type="AlphaFoldDB" id="A0AAW3RQQ8"/>
<evidence type="ECO:0008006" key="3">
    <source>
        <dbReference type="Google" id="ProtNLM"/>
    </source>
</evidence>